<reference evidence="1 2" key="1">
    <citation type="submission" date="2019-08" db="EMBL/GenBank/DDBJ databases">
        <title>Genome sequence of Gillisia hiemivivida IC154 (type strain).</title>
        <authorList>
            <person name="Bowman J.P."/>
        </authorList>
    </citation>
    <scope>NUCLEOTIDE SEQUENCE [LARGE SCALE GENOMIC DNA]</scope>
    <source>
        <strain evidence="1 2">IC154</strain>
    </source>
</reference>
<dbReference type="Proteomes" id="UP000321367">
    <property type="component" value="Unassembled WGS sequence"/>
</dbReference>
<dbReference type="AlphaFoldDB" id="A0A5C6ZY28"/>
<comment type="caution">
    <text evidence="1">The sequence shown here is derived from an EMBL/GenBank/DDBJ whole genome shotgun (WGS) entry which is preliminary data.</text>
</comment>
<name>A0A5C6ZY28_9FLAO</name>
<evidence type="ECO:0000313" key="2">
    <source>
        <dbReference type="Proteomes" id="UP000321367"/>
    </source>
</evidence>
<dbReference type="RefSeq" id="WP_146929018.1">
    <property type="nucleotide sequence ID" value="NZ_CBCSHZ010000001.1"/>
</dbReference>
<dbReference type="OrthoDB" id="1445995at2"/>
<accession>A0A5C6ZY28</accession>
<evidence type="ECO:0000313" key="1">
    <source>
        <dbReference type="EMBL" id="TXD95006.1"/>
    </source>
</evidence>
<keyword evidence="2" id="KW-1185">Reference proteome</keyword>
<gene>
    <name evidence="1" type="ORF">ES724_02285</name>
</gene>
<sequence>MKNLFLTIAIVLYSVSITAQMNFRAYKFTYKEAIETVPENRITSYSTKVISNENFKYRAFLRESRKSNEKFQIGLQNLSKKELTKLLRNCARKSKNPEEFKDYLLDSNPEFSNYFSDSHTPVLYSKFNKGTLNQYVTDLMDDW</sequence>
<proteinExistence type="predicted"/>
<dbReference type="EMBL" id="VORY01000002">
    <property type="protein sequence ID" value="TXD95006.1"/>
    <property type="molecule type" value="Genomic_DNA"/>
</dbReference>
<organism evidence="1 2">
    <name type="scientific">Gillisia hiemivivida</name>
    <dbReference type="NCBI Taxonomy" id="291190"/>
    <lineage>
        <taxon>Bacteria</taxon>
        <taxon>Pseudomonadati</taxon>
        <taxon>Bacteroidota</taxon>
        <taxon>Flavobacteriia</taxon>
        <taxon>Flavobacteriales</taxon>
        <taxon>Flavobacteriaceae</taxon>
        <taxon>Gillisia</taxon>
    </lineage>
</organism>
<protein>
    <submittedName>
        <fullName evidence="1">Uncharacterized protein</fullName>
    </submittedName>
</protein>